<dbReference type="Pfam" id="PF06733">
    <property type="entry name" value="DEAD_2"/>
    <property type="match status" value="1"/>
</dbReference>
<keyword evidence="3" id="KW-1185">Reference proteome</keyword>
<keyword evidence="2" id="KW-0378">Hydrolase</keyword>
<protein>
    <submittedName>
        <fullName evidence="2">ATP-dependent DNA helicase chl1</fullName>
    </submittedName>
</protein>
<dbReference type="InterPro" id="IPR045028">
    <property type="entry name" value="DinG/Rad3-like"/>
</dbReference>
<feature type="domain" description="Helicase-like DEXD box c2 type" evidence="1">
    <location>
        <begin position="1"/>
        <end position="218"/>
    </location>
</feature>
<dbReference type="GO" id="GO:0016818">
    <property type="term" value="F:hydrolase activity, acting on acid anhydrides, in phosphorus-containing anhydrides"/>
    <property type="evidence" value="ECO:0007669"/>
    <property type="project" value="InterPro"/>
</dbReference>
<name>A0AAV4I4K0_9GAST</name>
<dbReference type="GO" id="GO:0003677">
    <property type="term" value="F:DNA binding"/>
    <property type="evidence" value="ECO:0007669"/>
    <property type="project" value="InterPro"/>
</dbReference>
<dbReference type="Gene3D" id="3.40.50.300">
    <property type="entry name" value="P-loop containing nucleotide triphosphate hydrolases"/>
    <property type="match status" value="1"/>
</dbReference>
<dbReference type="PANTHER" id="PTHR11472:SF41">
    <property type="entry name" value="ATP-DEPENDENT DNA HELICASE DDX11-RELATED"/>
    <property type="match status" value="1"/>
</dbReference>
<evidence type="ECO:0000259" key="1">
    <source>
        <dbReference type="SMART" id="SM00488"/>
    </source>
</evidence>
<proteinExistence type="predicted"/>
<dbReference type="SMART" id="SM00488">
    <property type="entry name" value="DEXDc2"/>
    <property type="match status" value="1"/>
</dbReference>
<reference evidence="2 3" key="1">
    <citation type="journal article" date="2021" name="Elife">
        <title>Chloroplast acquisition without the gene transfer in kleptoplastic sea slugs, Plakobranchus ocellatus.</title>
        <authorList>
            <person name="Maeda T."/>
            <person name="Takahashi S."/>
            <person name="Yoshida T."/>
            <person name="Shimamura S."/>
            <person name="Takaki Y."/>
            <person name="Nagai Y."/>
            <person name="Toyoda A."/>
            <person name="Suzuki Y."/>
            <person name="Arimoto A."/>
            <person name="Ishii H."/>
            <person name="Satoh N."/>
            <person name="Nishiyama T."/>
            <person name="Hasebe M."/>
            <person name="Maruyama T."/>
            <person name="Minagawa J."/>
            <person name="Obokata J."/>
            <person name="Shigenobu S."/>
        </authorList>
    </citation>
    <scope>NUCLEOTIDE SEQUENCE [LARGE SCALE GENOMIC DNA]</scope>
</reference>
<dbReference type="AlphaFoldDB" id="A0AAV4I4K0"/>
<sequence length="365" mass="41239">MTEMLAYKQARPPQLDFENLISGASDDIKRACLKELSSLEKELETAVNDNEDEDIVVADYNSDDDEAGEAKDNFDDEEEHVTKNMCINPAVKKLKSLSFMNDRCIDLHKKKSKKNPGCVFRKEELLQAFKDKTLLEVADIEQLVTNGRQMKACPYYGARRAVPLAELHGFVEKYPETDVRLVKTNDSPSVSGLTKFLQEIRSPKEINTSLEATVDSTQQTSQPTMSSPLMQIESFLDALTNADQNGRIVINKQTKVGQSSLKFLMLNPAVHFVSILEKARSVIVAGGTMQPQAYTHQSQFNSYFRALQYGSLLGAQILTFHKFQALPSARYKFYRWVDWGKRTKLDVTRACSSTKRQLQQDMVGN</sequence>
<organism evidence="2 3">
    <name type="scientific">Elysia marginata</name>
    <dbReference type="NCBI Taxonomy" id="1093978"/>
    <lineage>
        <taxon>Eukaryota</taxon>
        <taxon>Metazoa</taxon>
        <taxon>Spiralia</taxon>
        <taxon>Lophotrochozoa</taxon>
        <taxon>Mollusca</taxon>
        <taxon>Gastropoda</taxon>
        <taxon>Heterobranchia</taxon>
        <taxon>Euthyneura</taxon>
        <taxon>Panpulmonata</taxon>
        <taxon>Sacoglossa</taxon>
        <taxon>Placobranchoidea</taxon>
        <taxon>Plakobranchidae</taxon>
        <taxon>Elysia</taxon>
    </lineage>
</organism>
<dbReference type="InterPro" id="IPR006554">
    <property type="entry name" value="Helicase-like_DEXD_c2"/>
</dbReference>
<evidence type="ECO:0000313" key="3">
    <source>
        <dbReference type="Proteomes" id="UP000762676"/>
    </source>
</evidence>
<dbReference type="PANTHER" id="PTHR11472">
    <property type="entry name" value="DNA REPAIR DEAD HELICASE RAD3/XP-D SUBFAMILY MEMBER"/>
    <property type="match status" value="1"/>
</dbReference>
<dbReference type="InterPro" id="IPR010614">
    <property type="entry name" value="RAD3-like_helicase_DEAD"/>
</dbReference>
<keyword evidence="2" id="KW-0547">Nucleotide-binding</keyword>
<accession>A0AAV4I4K0</accession>
<evidence type="ECO:0000313" key="2">
    <source>
        <dbReference type="EMBL" id="GFS04447.1"/>
    </source>
</evidence>
<gene>
    <name evidence="2" type="ORF">ElyMa_006495200</name>
</gene>
<keyword evidence="2" id="KW-0067">ATP-binding</keyword>
<dbReference type="GO" id="GO:0003678">
    <property type="term" value="F:DNA helicase activity"/>
    <property type="evidence" value="ECO:0007669"/>
    <property type="project" value="InterPro"/>
</dbReference>
<dbReference type="GO" id="GO:0005634">
    <property type="term" value="C:nucleus"/>
    <property type="evidence" value="ECO:0007669"/>
    <property type="project" value="TreeGrafter"/>
</dbReference>
<dbReference type="EMBL" id="BMAT01013030">
    <property type="protein sequence ID" value="GFS04447.1"/>
    <property type="molecule type" value="Genomic_DNA"/>
</dbReference>
<dbReference type="Proteomes" id="UP000762676">
    <property type="component" value="Unassembled WGS sequence"/>
</dbReference>
<comment type="caution">
    <text evidence="2">The sequence shown here is derived from an EMBL/GenBank/DDBJ whole genome shotgun (WGS) entry which is preliminary data.</text>
</comment>
<dbReference type="GO" id="GO:0034085">
    <property type="term" value="P:establishment of sister chromatid cohesion"/>
    <property type="evidence" value="ECO:0007669"/>
    <property type="project" value="TreeGrafter"/>
</dbReference>
<dbReference type="InterPro" id="IPR027417">
    <property type="entry name" value="P-loop_NTPase"/>
</dbReference>
<keyword evidence="2" id="KW-0347">Helicase</keyword>
<dbReference type="GO" id="GO:0005524">
    <property type="term" value="F:ATP binding"/>
    <property type="evidence" value="ECO:0007669"/>
    <property type="project" value="InterPro"/>
</dbReference>